<proteinExistence type="predicted"/>
<feature type="transmembrane region" description="Helical" evidence="2">
    <location>
        <begin position="231"/>
        <end position="251"/>
    </location>
</feature>
<evidence type="ECO:0000313" key="4">
    <source>
        <dbReference type="Proteomes" id="UP001591681"/>
    </source>
</evidence>
<name>A0ABD1JEN3_9TELE</name>
<feature type="compositionally biased region" description="Polar residues" evidence="1">
    <location>
        <begin position="1"/>
        <end position="10"/>
    </location>
</feature>
<feature type="transmembrane region" description="Helical" evidence="2">
    <location>
        <begin position="342"/>
        <end position="363"/>
    </location>
</feature>
<feature type="compositionally biased region" description="Basic and acidic residues" evidence="1">
    <location>
        <begin position="66"/>
        <end position="97"/>
    </location>
</feature>
<feature type="transmembrane region" description="Helical" evidence="2">
    <location>
        <begin position="263"/>
        <end position="287"/>
    </location>
</feature>
<keyword evidence="2" id="KW-1133">Transmembrane helix</keyword>
<keyword evidence="4" id="KW-1185">Reference proteome</keyword>
<sequence length="420" mass="46979">MTDILPTNQGPAEKESPESTAALQKAGWKAEGDDKLKDAEADLEISPEGEVMSFASMEPSTLQWPAEKDALKEMGKPQEHERERGEGKETDGERASVHSECVSLRGGESRTESERELRLREKRKTADGWPEMEGEREKDREVELELKARQKGSHLEIEMAEVNSMPEEAARVFRPNMMPESPREWEDERSPFMGTHGAPVNGYYHDWEPDESPKPGCACCSRDALKVGASLFSGAVIFPFLVWGGYIFLPFDAPLLETAPLRLVYTLRCSVFGAVPIVLGLLVLGISRLRFGALRPRSEGEAEVKEVSVHRHFVDESVTLFVLYFIQLAVLAAYLNHDLLKLVPLLTIIFALGRLCYWVAAALGSSVRAFGFALSFLPMLTMLVANMYYIFVLDAEGSLFAKEARATHDSPSTYRQRFWG</sequence>
<dbReference type="PANTHER" id="PTHR31004">
    <property type="entry name" value="TRANSMEMBRANE PROTEIN 79"/>
    <property type="match status" value="1"/>
</dbReference>
<feature type="compositionally biased region" description="Basic and acidic residues" evidence="1">
    <location>
        <begin position="28"/>
        <end position="40"/>
    </location>
</feature>
<protein>
    <recommendedName>
        <fullName evidence="5">Transmembrane protein 79</fullName>
    </recommendedName>
</protein>
<organism evidence="3 4">
    <name type="scientific">Coilia grayii</name>
    <name type="common">Gray's grenadier anchovy</name>
    <dbReference type="NCBI Taxonomy" id="363190"/>
    <lineage>
        <taxon>Eukaryota</taxon>
        <taxon>Metazoa</taxon>
        <taxon>Chordata</taxon>
        <taxon>Craniata</taxon>
        <taxon>Vertebrata</taxon>
        <taxon>Euteleostomi</taxon>
        <taxon>Actinopterygii</taxon>
        <taxon>Neopterygii</taxon>
        <taxon>Teleostei</taxon>
        <taxon>Clupei</taxon>
        <taxon>Clupeiformes</taxon>
        <taxon>Clupeoidei</taxon>
        <taxon>Engraulidae</taxon>
        <taxon>Coilinae</taxon>
        <taxon>Coilia</taxon>
    </lineage>
</organism>
<gene>
    <name evidence="3" type="ORF">ACEWY4_020061</name>
</gene>
<comment type="caution">
    <text evidence="3">The sequence shown here is derived from an EMBL/GenBank/DDBJ whole genome shotgun (WGS) entry which is preliminary data.</text>
</comment>
<feature type="region of interest" description="Disordered" evidence="1">
    <location>
        <begin position="1"/>
        <end position="141"/>
    </location>
</feature>
<evidence type="ECO:0000256" key="1">
    <source>
        <dbReference type="SAM" id="MobiDB-lite"/>
    </source>
</evidence>
<dbReference type="PANTHER" id="PTHR31004:SF4">
    <property type="entry name" value="TRANSMEMBRANE PROTEIN 79"/>
    <property type="match status" value="1"/>
</dbReference>
<feature type="transmembrane region" description="Helical" evidence="2">
    <location>
        <begin position="370"/>
        <end position="391"/>
    </location>
</feature>
<evidence type="ECO:0000313" key="3">
    <source>
        <dbReference type="EMBL" id="KAL2084543.1"/>
    </source>
</evidence>
<dbReference type="EMBL" id="JBHFQA010000017">
    <property type="protein sequence ID" value="KAL2084543.1"/>
    <property type="molecule type" value="Genomic_DNA"/>
</dbReference>
<keyword evidence="2" id="KW-0812">Transmembrane</keyword>
<keyword evidence="2" id="KW-0472">Membrane</keyword>
<feature type="transmembrane region" description="Helical" evidence="2">
    <location>
        <begin position="318"/>
        <end position="336"/>
    </location>
</feature>
<dbReference type="Proteomes" id="UP001591681">
    <property type="component" value="Unassembled WGS sequence"/>
</dbReference>
<feature type="compositionally biased region" description="Basic and acidic residues" evidence="1">
    <location>
        <begin position="107"/>
        <end position="119"/>
    </location>
</feature>
<evidence type="ECO:0008006" key="5">
    <source>
        <dbReference type="Google" id="ProtNLM"/>
    </source>
</evidence>
<reference evidence="3 4" key="1">
    <citation type="submission" date="2024-09" db="EMBL/GenBank/DDBJ databases">
        <title>A chromosome-level genome assembly of Gray's grenadier anchovy, Coilia grayii.</title>
        <authorList>
            <person name="Fu Z."/>
        </authorList>
    </citation>
    <scope>NUCLEOTIDE SEQUENCE [LARGE SCALE GENOMIC DNA]</scope>
    <source>
        <strain evidence="3">G4</strain>
        <tissue evidence="3">Muscle</tissue>
    </source>
</reference>
<evidence type="ECO:0000256" key="2">
    <source>
        <dbReference type="SAM" id="Phobius"/>
    </source>
</evidence>
<dbReference type="AlphaFoldDB" id="A0ABD1JEN3"/>
<accession>A0ABD1JEN3</accession>